<keyword evidence="3" id="KW-1185">Reference proteome</keyword>
<protein>
    <submittedName>
        <fullName evidence="2">Putative coiled coil protein</fullName>
    </submittedName>
</protein>
<evidence type="ECO:0000313" key="2">
    <source>
        <dbReference type="EMBL" id="CUT17820.1"/>
    </source>
</evidence>
<sequence>MCAYFSEYSLTIGDGNDTDNTTNSVNCDYSSDLSLHDQCSSHNQKFSSSMDNLLRDLFPDLVGISSLKTISAENISELPTTSREIGNSFIENESLTSIPSPKKENINQNNKLSTPHTTVETIPPKTIDTERKNTEIVSQQPSNNEVEKINTKVFDEPPSTSAETKCSIIENRSLTSTPITKKDINQSYTLPISIVTVETSTPKTTTNTEVEKINTKIFDEPPSTSAKTKCSIIENRPLTSIPSTKKVTVNQIYNPPTSHAIVETSTLKTINTEFFAKPPSTSAEIKCYIINNGVLTPVQNPKKEIINQSYQPPTPNAEHGTNIIRIISTEVPAKTPPTSGKNKCSIIENKPLTSIPKPKKKITSQNDSTAIHGGIDVVKIEDKLPTAANASDNRLKNTMPEKLIALSPHYSLSISICNDSEIGSVYEYAINKISIDDNNELRDEILKEVRTIINQKGFTESSIDLSPTHANIRKYIIHKFSPHINRIMRSTDILITPDMLIKNIPSYYILNKNFFDRLNEYSKKVEKLINEIHHEEFIPLIQGRIFFDSYNFLTLKRKNKRKRISSVIKILIVNTVSNLSNKIIHEINKFGPNDILRGIFFRFHGTYVTKSFVRKIVDFCNIINKKMMNDKPLNKGFIDYKTLIDNSMEKLEIAAKTSPILHEGKLFLPNKTTAELMIRYLSRDINKICHKMYCNLYSKEITPSRSAKNSESLSNWNLNEDPYEGVYKYTMSTIAIDVGNFGSIVSDYYSELAGRLLNEIGDKLQLKIELNHGMTTKELELAYTSNEEFFSKLRELINLVTCRLRKHDDPVISRIIEYTNNRKSILVKQTKYSANDVSEFLIKNISILPQKIVNAIKSLPKCKLLGEFFYFFQDMYVDNKSILKVKETFGSIQEKLINDPLLCKCVGEICDNIFKYVTHIGIKKKRALDAMIRAHPVTKDLSVFTYIKKTVTNQLKNDMKGPIMIICDEKLVIADNKTENIIMDKFKTYLIIRSIRMYKKICFEKFETDLARKRTTR</sequence>
<dbReference type="Proteomes" id="UP000198651">
    <property type="component" value="Chromosome I"/>
</dbReference>
<evidence type="ECO:0000256" key="1">
    <source>
        <dbReference type="SAM" id="MobiDB-lite"/>
    </source>
</evidence>
<feature type="compositionally biased region" description="Polar residues" evidence="1">
    <location>
        <begin position="106"/>
        <end position="120"/>
    </location>
</feature>
<evidence type="ECO:0000313" key="3">
    <source>
        <dbReference type="Proteomes" id="UP000198651"/>
    </source>
</evidence>
<gene>
    <name evidence="2" type="ORF">Ark11_1001</name>
</gene>
<feature type="region of interest" description="Disordered" evidence="1">
    <location>
        <begin position="95"/>
        <end position="122"/>
    </location>
</feature>
<dbReference type="RefSeq" id="WP_092343647.1">
    <property type="nucleotide sequence ID" value="NZ_LN906597.1"/>
</dbReference>
<name>A0A0S4M4B7_9BURK</name>
<dbReference type="EMBL" id="LN906597">
    <property type="protein sequence ID" value="CUT17820.1"/>
    <property type="molecule type" value="Genomic_DNA"/>
</dbReference>
<reference evidence="3" key="1">
    <citation type="submission" date="2015-11" db="EMBL/GenBank/DDBJ databases">
        <authorList>
            <person name="Seth-Smith H.M.B."/>
        </authorList>
    </citation>
    <scope>NUCLEOTIDE SEQUENCE [LARGE SCALE GENOMIC DNA]</scope>
    <source>
        <strain evidence="3">2013Ark11</strain>
    </source>
</reference>
<proteinExistence type="predicted"/>
<organism evidence="2 3">
    <name type="scientific">Candidatus Ichthyocystis hellenicum</name>
    <dbReference type="NCBI Taxonomy" id="1561003"/>
    <lineage>
        <taxon>Bacteria</taxon>
        <taxon>Pseudomonadati</taxon>
        <taxon>Pseudomonadota</taxon>
        <taxon>Betaproteobacteria</taxon>
        <taxon>Burkholderiales</taxon>
        <taxon>Candidatus Ichthyocystis</taxon>
    </lineage>
</organism>
<accession>A0A0S4M4B7</accession>
<dbReference type="AlphaFoldDB" id="A0A0S4M4B7"/>